<evidence type="ECO:0000256" key="6">
    <source>
        <dbReference type="ARBA" id="ARBA00023277"/>
    </source>
</evidence>
<dbReference type="InterPro" id="IPR006543">
    <property type="entry name" value="Histidinol-phos"/>
</dbReference>
<proteinExistence type="inferred from homology"/>
<evidence type="ECO:0000256" key="5">
    <source>
        <dbReference type="ARBA" id="ARBA00022801"/>
    </source>
</evidence>
<dbReference type="AlphaFoldDB" id="A0A6J6DZP4"/>
<dbReference type="Pfam" id="PF00702">
    <property type="entry name" value="Hydrolase"/>
    <property type="match status" value="1"/>
</dbReference>
<dbReference type="InterPro" id="IPR004446">
    <property type="entry name" value="Heptose_bisP_phosphatase"/>
</dbReference>
<keyword evidence="6" id="KW-0119">Carbohydrate metabolism</keyword>
<dbReference type="GO" id="GO:0005975">
    <property type="term" value="P:carbohydrate metabolic process"/>
    <property type="evidence" value="ECO:0007669"/>
    <property type="project" value="InterPro"/>
</dbReference>
<evidence type="ECO:0000256" key="1">
    <source>
        <dbReference type="ARBA" id="ARBA00004496"/>
    </source>
</evidence>
<comment type="similarity">
    <text evidence="2">Belongs to the GmhB family.</text>
</comment>
<dbReference type="PANTHER" id="PTHR42891:SF1">
    <property type="entry name" value="D-GLYCERO-BETA-D-MANNO-HEPTOSE-1,7-BISPHOSPHATE 7-PHOSPHATASE"/>
    <property type="match status" value="1"/>
</dbReference>
<dbReference type="InterPro" id="IPR036412">
    <property type="entry name" value="HAD-like_sf"/>
</dbReference>
<dbReference type="InterPro" id="IPR006549">
    <property type="entry name" value="HAD-SF_hydro_IIIA"/>
</dbReference>
<accession>A0A6J6DZP4</accession>
<dbReference type="PIRSF" id="PIRSF004682">
    <property type="entry name" value="GmhB"/>
    <property type="match status" value="1"/>
</dbReference>
<dbReference type="InterPro" id="IPR023214">
    <property type="entry name" value="HAD_sf"/>
</dbReference>
<dbReference type="NCBIfam" id="TIGR01656">
    <property type="entry name" value="Histidinol-ppas"/>
    <property type="match status" value="1"/>
</dbReference>
<name>A0A6J6DZP4_9ZZZZ</name>
<reference evidence="8" key="1">
    <citation type="submission" date="2020-05" db="EMBL/GenBank/DDBJ databases">
        <authorList>
            <person name="Chiriac C."/>
            <person name="Salcher M."/>
            <person name="Ghai R."/>
            <person name="Kavagutti S V."/>
        </authorList>
    </citation>
    <scope>NUCLEOTIDE SEQUENCE</scope>
</reference>
<gene>
    <name evidence="8" type="ORF">UFOPK1698_00316</name>
</gene>
<keyword evidence="4" id="KW-0479">Metal-binding</keyword>
<sequence>MVNINEVFVQKFTHFKGEKILFLDRDGTLNQDKGYVHKKTDLEILPGVIDFLVRATKLGFGMVLATNQGGAALGKYSIEESLEFNSAIASEFSQNNIILSAAYICFHHPLSSDPKKRDCSCRKPKPGMLTKALLDCRIGSDRALMIGDQETDAQAAASAAIKFQKVGSRELWVMAATQLEEF</sequence>
<dbReference type="GO" id="GO:0046872">
    <property type="term" value="F:metal ion binding"/>
    <property type="evidence" value="ECO:0007669"/>
    <property type="project" value="UniProtKB-KW"/>
</dbReference>
<dbReference type="NCBIfam" id="TIGR01662">
    <property type="entry name" value="HAD-SF-IIIA"/>
    <property type="match status" value="1"/>
</dbReference>
<keyword evidence="5" id="KW-0378">Hydrolase</keyword>
<protein>
    <recommendedName>
        <fullName evidence="7">D,D-heptose 1,7-bisphosphate phosphatase</fullName>
    </recommendedName>
</protein>
<keyword evidence="3" id="KW-0963">Cytoplasm</keyword>
<evidence type="ECO:0000256" key="2">
    <source>
        <dbReference type="ARBA" id="ARBA00005628"/>
    </source>
</evidence>
<dbReference type="PANTHER" id="PTHR42891">
    <property type="entry name" value="D-GLYCERO-BETA-D-MANNO-HEPTOSE-1,7-BISPHOSPHATE 7-PHOSPHATASE"/>
    <property type="match status" value="1"/>
</dbReference>
<dbReference type="Gene3D" id="3.40.50.1000">
    <property type="entry name" value="HAD superfamily/HAD-like"/>
    <property type="match status" value="1"/>
</dbReference>
<evidence type="ECO:0000256" key="3">
    <source>
        <dbReference type="ARBA" id="ARBA00022490"/>
    </source>
</evidence>
<evidence type="ECO:0000256" key="7">
    <source>
        <dbReference type="ARBA" id="ARBA00031828"/>
    </source>
</evidence>
<dbReference type="GO" id="GO:0016791">
    <property type="term" value="F:phosphatase activity"/>
    <property type="evidence" value="ECO:0007669"/>
    <property type="project" value="InterPro"/>
</dbReference>
<dbReference type="EMBL" id="CAEZTP010000016">
    <property type="protein sequence ID" value="CAB4567473.1"/>
    <property type="molecule type" value="Genomic_DNA"/>
</dbReference>
<dbReference type="GO" id="GO:0005737">
    <property type="term" value="C:cytoplasm"/>
    <property type="evidence" value="ECO:0007669"/>
    <property type="project" value="UniProtKB-SubCell"/>
</dbReference>
<evidence type="ECO:0000256" key="4">
    <source>
        <dbReference type="ARBA" id="ARBA00022723"/>
    </source>
</evidence>
<organism evidence="8">
    <name type="scientific">freshwater metagenome</name>
    <dbReference type="NCBI Taxonomy" id="449393"/>
    <lineage>
        <taxon>unclassified sequences</taxon>
        <taxon>metagenomes</taxon>
        <taxon>ecological metagenomes</taxon>
    </lineage>
</organism>
<comment type="subcellular location">
    <subcellularLocation>
        <location evidence="1">Cytoplasm</location>
    </subcellularLocation>
</comment>
<dbReference type="SUPFAM" id="SSF56784">
    <property type="entry name" value="HAD-like"/>
    <property type="match status" value="1"/>
</dbReference>
<evidence type="ECO:0000313" key="8">
    <source>
        <dbReference type="EMBL" id="CAB4567473.1"/>
    </source>
</evidence>